<dbReference type="Gene3D" id="3.30.70.1490">
    <property type="entry name" value="Cysteine protease Prp"/>
    <property type="match status" value="1"/>
</dbReference>
<evidence type="ECO:0000256" key="5">
    <source>
        <dbReference type="ARBA" id="ARBA00044503"/>
    </source>
</evidence>
<proteinExistence type="inferred from homology"/>
<dbReference type="AlphaFoldDB" id="A0A1E5L285"/>
<dbReference type="GO" id="GO:0008234">
    <property type="term" value="F:cysteine-type peptidase activity"/>
    <property type="evidence" value="ECO:0007669"/>
    <property type="project" value="UniProtKB-KW"/>
</dbReference>
<evidence type="ECO:0000256" key="6">
    <source>
        <dbReference type="ARBA" id="ARBA00044538"/>
    </source>
</evidence>
<dbReference type="InterPro" id="IPR007422">
    <property type="entry name" value="Peptidase_Prp"/>
</dbReference>
<name>A0A1E5L285_9FIRM</name>
<evidence type="ECO:0000313" key="7">
    <source>
        <dbReference type="EMBL" id="OEH84245.1"/>
    </source>
</evidence>
<dbReference type="PANTHER" id="PTHR39178:SF1">
    <property type="entry name" value="RIBOSOMAL-PROCESSING CYSTEINE PROTEASE PRP"/>
    <property type="match status" value="1"/>
</dbReference>
<keyword evidence="1" id="KW-0690">Ribosome biogenesis</keyword>
<organism evidence="7 8">
    <name type="scientific">Desulfuribacillus stibiiarsenatis</name>
    <dbReference type="NCBI Taxonomy" id="1390249"/>
    <lineage>
        <taxon>Bacteria</taxon>
        <taxon>Bacillati</taxon>
        <taxon>Bacillota</taxon>
        <taxon>Desulfuribacillia</taxon>
        <taxon>Desulfuribacillales</taxon>
        <taxon>Desulfuribacillaceae</taxon>
        <taxon>Desulfuribacillus</taxon>
    </lineage>
</organism>
<dbReference type="GO" id="GO:0006508">
    <property type="term" value="P:proteolysis"/>
    <property type="evidence" value="ECO:0007669"/>
    <property type="project" value="UniProtKB-KW"/>
</dbReference>
<comment type="similarity">
    <text evidence="5">Belongs to the Prp family.</text>
</comment>
<accession>A0A1E5L285</accession>
<keyword evidence="8" id="KW-1185">Reference proteome</keyword>
<dbReference type="CDD" id="cd16332">
    <property type="entry name" value="Prp-like"/>
    <property type="match status" value="1"/>
</dbReference>
<dbReference type="RefSeq" id="WP_069703482.1">
    <property type="nucleotide sequence ID" value="NZ_MJAT01000040.1"/>
</dbReference>
<evidence type="ECO:0000313" key="8">
    <source>
        <dbReference type="Proteomes" id="UP000095255"/>
    </source>
</evidence>
<evidence type="ECO:0000256" key="4">
    <source>
        <dbReference type="ARBA" id="ARBA00022807"/>
    </source>
</evidence>
<evidence type="ECO:0000256" key="2">
    <source>
        <dbReference type="ARBA" id="ARBA00022670"/>
    </source>
</evidence>
<dbReference type="Proteomes" id="UP000095255">
    <property type="component" value="Unassembled WGS sequence"/>
</dbReference>
<dbReference type="Pfam" id="PF04327">
    <property type="entry name" value="Peptidase_Prp"/>
    <property type="match status" value="1"/>
</dbReference>
<reference evidence="7 8" key="1">
    <citation type="submission" date="2016-09" db="EMBL/GenBank/DDBJ databases">
        <title>Desulfuribacillus arsenicus sp. nov., an obligately anaerobic, dissimilatory arsenic- and antimonate-reducing bacterium isolated from anoxic sediments.</title>
        <authorList>
            <person name="Abin C.A."/>
            <person name="Hollibaugh J.T."/>
        </authorList>
    </citation>
    <scope>NUCLEOTIDE SEQUENCE [LARGE SCALE GENOMIC DNA]</scope>
    <source>
        <strain evidence="7 8">MLFW-2</strain>
    </source>
</reference>
<dbReference type="EMBL" id="MJAT01000040">
    <property type="protein sequence ID" value="OEH84245.1"/>
    <property type="molecule type" value="Genomic_DNA"/>
</dbReference>
<dbReference type="SUPFAM" id="SSF118010">
    <property type="entry name" value="TM1457-like"/>
    <property type="match status" value="1"/>
</dbReference>
<keyword evidence="3" id="KW-0378">Hydrolase</keyword>
<evidence type="ECO:0000256" key="1">
    <source>
        <dbReference type="ARBA" id="ARBA00022517"/>
    </source>
</evidence>
<protein>
    <recommendedName>
        <fullName evidence="6">Ribosomal processing cysteine protease Prp</fullName>
    </recommendedName>
</protein>
<keyword evidence="2" id="KW-0645">Protease</keyword>
<dbReference type="PANTHER" id="PTHR39178">
    <property type="entry name" value="HYPOTHETICAL RIBOSOME-ASSOCIATED PROTEIN"/>
    <property type="match status" value="1"/>
</dbReference>
<dbReference type="STRING" id="1390249.BHU72_12640"/>
<dbReference type="GO" id="GO:0042254">
    <property type="term" value="P:ribosome biogenesis"/>
    <property type="evidence" value="ECO:0007669"/>
    <property type="project" value="UniProtKB-KW"/>
</dbReference>
<keyword evidence="4" id="KW-0788">Thiol protease</keyword>
<gene>
    <name evidence="7" type="ORF">BHU72_12640</name>
</gene>
<sequence>MVEIKIAKNSLDEIVSLQVNGHAGYADAGQDIVCSAVSILTFNTINSIEHFLKAKLHPEATSLGSLECDFPVLEEVGAQEKMQLLLQSMLFGLRAIEENYKDFIAIKINYV</sequence>
<dbReference type="InterPro" id="IPR036764">
    <property type="entry name" value="Peptidase_Prp_sf"/>
</dbReference>
<dbReference type="OrthoDB" id="48998at2"/>
<evidence type="ECO:0000256" key="3">
    <source>
        <dbReference type="ARBA" id="ARBA00022801"/>
    </source>
</evidence>
<comment type="caution">
    <text evidence="7">The sequence shown here is derived from an EMBL/GenBank/DDBJ whole genome shotgun (WGS) entry which is preliminary data.</text>
</comment>